<reference evidence="2 3" key="1">
    <citation type="journal article" date="2021" name="Nat. Plants">
        <title>The Taxus genome provides insights into paclitaxel biosynthesis.</title>
        <authorList>
            <person name="Xiong X."/>
            <person name="Gou J."/>
            <person name="Liao Q."/>
            <person name="Li Y."/>
            <person name="Zhou Q."/>
            <person name="Bi G."/>
            <person name="Li C."/>
            <person name="Du R."/>
            <person name="Wang X."/>
            <person name="Sun T."/>
            <person name="Guo L."/>
            <person name="Liang H."/>
            <person name="Lu P."/>
            <person name="Wu Y."/>
            <person name="Zhang Z."/>
            <person name="Ro D.K."/>
            <person name="Shang Y."/>
            <person name="Huang S."/>
            <person name="Yan J."/>
        </authorList>
    </citation>
    <scope>NUCLEOTIDE SEQUENCE [LARGE SCALE GENOMIC DNA]</scope>
    <source>
        <strain evidence="2">Ta-2019</strain>
    </source>
</reference>
<protein>
    <submittedName>
        <fullName evidence="2">Uncharacterized protein</fullName>
    </submittedName>
</protein>
<proteinExistence type="predicted"/>
<name>A0AA38GAP7_TAXCH</name>
<gene>
    <name evidence="2" type="ORF">KI387_020206</name>
</gene>
<accession>A0AA38GAP7</accession>
<dbReference type="AlphaFoldDB" id="A0AA38GAP7"/>
<feature type="region of interest" description="Disordered" evidence="1">
    <location>
        <begin position="24"/>
        <end position="55"/>
    </location>
</feature>
<dbReference type="Proteomes" id="UP000824469">
    <property type="component" value="Unassembled WGS sequence"/>
</dbReference>
<evidence type="ECO:0000313" key="3">
    <source>
        <dbReference type="Proteomes" id="UP000824469"/>
    </source>
</evidence>
<dbReference type="EMBL" id="JAHRHJ020000004">
    <property type="protein sequence ID" value="KAH9318437.1"/>
    <property type="molecule type" value="Genomic_DNA"/>
</dbReference>
<feature type="non-terminal residue" evidence="2">
    <location>
        <position position="1"/>
    </location>
</feature>
<organism evidence="2 3">
    <name type="scientific">Taxus chinensis</name>
    <name type="common">Chinese yew</name>
    <name type="synonym">Taxus wallichiana var. chinensis</name>
    <dbReference type="NCBI Taxonomy" id="29808"/>
    <lineage>
        <taxon>Eukaryota</taxon>
        <taxon>Viridiplantae</taxon>
        <taxon>Streptophyta</taxon>
        <taxon>Embryophyta</taxon>
        <taxon>Tracheophyta</taxon>
        <taxon>Spermatophyta</taxon>
        <taxon>Pinopsida</taxon>
        <taxon>Pinidae</taxon>
        <taxon>Conifers II</taxon>
        <taxon>Cupressales</taxon>
        <taxon>Taxaceae</taxon>
        <taxon>Taxus</taxon>
    </lineage>
</organism>
<sequence length="55" mass="5832">FPVMATEGNVVWSMADLQVCETPRTPENEHTGAANGIGSPESLDYSVAVPEIKEG</sequence>
<feature type="non-terminal residue" evidence="2">
    <location>
        <position position="55"/>
    </location>
</feature>
<comment type="caution">
    <text evidence="2">The sequence shown here is derived from an EMBL/GenBank/DDBJ whole genome shotgun (WGS) entry which is preliminary data.</text>
</comment>
<keyword evidence="3" id="KW-1185">Reference proteome</keyword>
<evidence type="ECO:0000256" key="1">
    <source>
        <dbReference type="SAM" id="MobiDB-lite"/>
    </source>
</evidence>
<evidence type="ECO:0000313" key="2">
    <source>
        <dbReference type="EMBL" id="KAH9318437.1"/>
    </source>
</evidence>